<dbReference type="EMBL" id="RKLN01000003">
    <property type="protein sequence ID" value="RVW03568.1"/>
    <property type="molecule type" value="Genomic_DNA"/>
</dbReference>
<organism evidence="1 2">
    <name type="scientific">Rhodococcus spongiicola</name>
    <dbReference type="NCBI Taxonomy" id="2487352"/>
    <lineage>
        <taxon>Bacteria</taxon>
        <taxon>Bacillati</taxon>
        <taxon>Actinomycetota</taxon>
        <taxon>Actinomycetes</taxon>
        <taxon>Mycobacteriales</taxon>
        <taxon>Nocardiaceae</taxon>
        <taxon>Rhodococcus</taxon>
    </lineage>
</organism>
<protein>
    <submittedName>
        <fullName evidence="1">Uncharacterized protein</fullName>
    </submittedName>
</protein>
<evidence type="ECO:0000313" key="1">
    <source>
        <dbReference type="EMBL" id="RVW03568.1"/>
    </source>
</evidence>
<dbReference type="Proteomes" id="UP000284333">
    <property type="component" value="Unassembled WGS sequence"/>
</dbReference>
<keyword evidence="2" id="KW-1185">Reference proteome</keyword>
<dbReference type="AlphaFoldDB" id="A0A3S3ALL4"/>
<evidence type="ECO:0000313" key="2">
    <source>
        <dbReference type="Proteomes" id="UP000284333"/>
    </source>
</evidence>
<name>A0A3S3ALL4_9NOCA</name>
<proteinExistence type="predicted"/>
<sequence>MALPIVRAVAPSPLVAMDQPAPIRRPTEANALVPRCVFLLGLRRTEPAREAAGLRLAEPRAVEDLRDAEVRAAAAEPLRLAARDVRDDAPRAAEAERARVRDVEAFELDPRALVFPAIQVRLDATTPSGPSTTHATPVHVL</sequence>
<gene>
    <name evidence="1" type="ORF">EF834_10735</name>
</gene>
<comment type="caution">
    <text evidence="1">The sequence shown here is derived from an EMBL/GenBank/DDBJ whole genome shotgun (WGS) entry which is preliminary data.</text>
</comment>
<accession>A0A3S3ALL4</accession>
<reference evidence="1 2" key="1">
    <citation type="submission" date="2018-11" db="EMBL/GenBank/DDBJ databases">
        <title>Rhodococcus spongicola sp. nov. and Rhodococcus xishaensis sp. nov. from marine sponges.</title>
        <authorList>
            <person name="Li L."/>
            <person name="Lin H.W."/>
        </authorList>
    </citation>
    <scope>NUCLEOTIDE SEQUENCE [LARGE SCALE GENOMIC DNA]</scope>
    <source>
        <strain evidence="1 2">LHW50502</strain>
    </source>
</reference>